<evidence type="ECO:0000313" key="12">
    <source>
        <dbReference type="Proteomes" id="UP001236369"/>
    </source>
</evidence>
<dbReference type="PANTHER" id="PTHR30040:SF2">
    <property type="entry name" value="FAD:PROTEIN FMN TRANSFERASE"/>
    <property type="match status" value="1"/>
</dbReference>
<sequence>MTIRVWGQPAAQAHGAIDAAFARITHVHDRMSFQCPGSDVSRLNRAGIGERLRIDPETVAVLRQAQAVARAARGVFDPTVAGDLVREGLLPAPAGARPPDPRATFDDVVLAEDGVVSLSRALWLDLSGIAKGHAVDRAIAALAEAGVTEACVNAGGDLRAIGRACPVALRTGFPDEALAVVTLEDGSLASSGGRAESRHAAAGQHRNGVLRMPTVPGRFACVLAQTCAVADALTKVVLALGLGAGDVLAGFGATAHLREPDGSWHALGCAAG</sequence>
<evidence type="ECO:0000256" key="10">
    <source>
        <dbReference type="ARBA" id="ARBA00048540"/>
    </source>
</evidence>
<evidence type="ECO:0000256" key="2">
    <source>
        <dbReference type="ARBA" id="ARBA00011955"/>
    </source>
</evidence>
<organism evidence="11 12">
    <name type="scientific">Methylobacterium persicinum</name>
    <dbReference type="NCBI Taxonomy" id="374426"/>
    <lineage>
        <taxon>Bacteria</taxon>
        <taxon>Pseudomonadati</taxon>
        <taxon>Pseudomonadota</taxon>
        <taxon>Alphaproteobacteria</taxon>
        <taxon>Hyphomicrobiales</taxon>
        <taxon>Methylobacteriaceae</taxon>
        <taxon>Methylobacterium</taxon>
    </lineage>
</organism>
<evidence type="ECO:0000256" key="9">
    <source>
        <dbReference type="ARBA" id="ARBA00031306"/>
    </source>
</evidence>
<keyword evidence="8" id="KW-0460">Magnesium</keyword>
<dbReference type="InterPro" id="IPR024932">
    <property type="entry name" value="ApbE"/>
</dbReference>
<dbReference type="Proteomes" id="UP001236369">
    <property type="component" value="Unassembled WGS sequence"/>
</dbReference>
<evidence type="ECO:0000313" key="11">
    <source>
        <dbReference type="EMBL" id="MDQ0442897.1"/>
    </source>
</evidence>
<comment type="catalytic activity">
    <reaction evidence="10">
        <text>L-threonyl-[protein] + FAD = FMN-L-threonyl-[protein] + AMP + H(+)</text>
        <dbReference type="Rhea" id="RHEA:36847"/>
        <dbReference type="Rhea" id="RHEA-COMP:11060"/>
        <dbReference type="Rhea" id="RHEA-COMP:11061"/>
        <dbReference type="ChEBI" id="CHEBI:15378"/>
        <dbReference type="ChEBI" id="CHEBI:30013"/>
        <dbReference type="ChEBI" id="CHEBI:57692"/>
        <dbReference type="ChEBI" id="CHEBI:74257"/>
        <dbReference type="ChEBI" id="CHEBI:456215"/>
        <dbReference type="EC" id="2.7.1.180"/>
    </reaction>
</comment>
<dbReference type="SUPFAM" id="SSF143631">
    <property type="entry name" value="ApbE-like"/>
    <property type="match status" value="1"/>
</dbReference>
<proteinExistence type="predicted"/>
<keyword evidence="6" id="KW-0479">Metal-binding</keyword>
<evidence type="ECO:0000256" key="8">
    <source>
        <dbReference type="ARBA" id="ARBA00022842"/>
    </source>
</evidence>
<comment type="cofactor">
    <cofactor evidence="1">
        <name>Mg(2+)</name>
        <dbReference type="ChEBI" id="CHEBI:18420"/>
    </cofactor>
</comment>
<dbReference type="EC" id="2.7.1.180" evidence="2"/>
<evidence type="ECO:0000256" key="6">
    <source>
        <dbReference type="ARBA" id="ARBA00022723"/>
    </source>
</evidence>
<reference evidence="11 12" key="1">
    <citation type="submission" date="2023-07" db="EMBL/GenBank/DDBJ databases">
        <title>Genomic Encyclopedia of Type Strains, Phase IV (KMG-IV): sequencing the most valuable type-strain genomes for metagenomic binning, comparative biology and taxonomic classification.</title>
        <authorList>
            <person name="Goeker M."/>
        </authorList>
    </citation>
    <scope>NUCLEOTIDE SEQUENCE [LARGE SCALE GENOMIC DNA]</scope>
    <source>
        <strain evidence="11 12">DSM 19562</strain>
    </source>
</reference>
<name>A0ABU0HKQ6_9HYPH</name>
<dbReference type="InterPro" id="IPR003374">
    <property type="entry name" value="ApbE-like_sf"/>
</dbReference>
<keyword evidence="5" id="KW-0808">Transferase</keyword>
<keyword evidence="4" id="KW-0285">Flavoprotein</keyword>
<gene>
    <name evidence="11" type="ORF">QO016_002394</name>
</gene>
<evidence type="ECO:0000256" key="7">
    <source>
        <dbReference type="ARBA" id="ARBA00022827"/>
    </source>
</evidence>
<evidence type="ECO:0000256" key="1">
    <source>
        <dbReference type="ARBA" id="ARBA00001946"/>
    </source>
</evidence>
<dbReference type="RefSeq" id="WP_238248258.1">
    <property type="nucleotide sequence ID" value="NZ_BPQX01000016.1"/>
</dbReference>
<dbReference type="Pfam" id="PF02424">
    <property type="entry name" value="ApbE"/>
    <property type="match status" value="1"/>
</dbReference>
<accession>A0ABU0HKQ6</accession>
<dbReference type="EMBL" id="JAUSVV010000004">
    <property type="protein sequence ID" value="MDQ0442897.1"/>
    <property type="molecule type" value="Genomic_DNA"/>
</dbReference>
<keyword evidence="11" id="KW-0449">Lipoprotein</keyword>
<dbReference type="Gene3D" id="3.10.520.10">
    <property type="entry name" value="ApbE-like domains"/>
    <property type="match status" value="1"/>
</dbReference>
<dbReference type="PANTHER" id="PTHR30040">
    <property type="entry name" value="THIAMINE BIOSYNTHESIS LIPOPROTEIN APBE"/>
    <property type="match status" value="1"/>
</dbReference>
<evidence type="ECO:0000256" key="5">
    <source>
        <dbReference type="ARBA" id="ARBA00022679"/>
    </source>
</evidence>
<evidence type="ECO:0000256" key="3">
    <source>
        <dbReference type="ARBA" id="ARBA00016337"/>
    </source>
</evidence>
<protein>
    <recommendedName>
        <fullName evidence="3">FAD:protein FMN transferase</fullName>
        <ecNumber evidence="2">2.7.1.180</ecNumber>
    </recommendedName>
    <alternativeName>
        <fullName evidence="9">Flavin transferase</fullName>
    </alternativeName>
</protein>
<comment type="caution">
    <text evidence="11">The sequence shown here is derived from an EMBL/GenBank/DDBJ whole genome shotgun (WGS) entry which is preliminary data.</text>
</comment>
<keyword evidence="7" id="KW-0274">FAD</keyword>
<evidence type="ECO:0000256" key="4">
    <source>
        <dbReference type="ARBA" id="ARBA00022630"/>
    </source>
</evidence>
<keyword evidence="12" id="KW-1185">Reference proteome</keyword>